<dbReference type="PANTHER" id="PTHR43737">
    <property type="entry name" value="BLL7424 PROTEIN"/>
    <property type="match status" value="1"/>
</dbReference>
<dbReference type="AlphaFoldDB" id="A0A225E6X1"/>
<dbReference type="PANTHER" id="PTHR43737:SF1">
    <property type="entry name" value="DUF1501 DOMAIN-CONTAINING PROTEIN"/>
    <property type="match status" value="1"/>
</dbReference>
<gene>
    <name evidence="1" type="ORF">FRUB_00247</name>
</gene>
<accession>A0A225E6X1</accession>
<reference evidence="2" key="1">
    <citation type="submission" date="2017-06" db="EMBL/GenBank/DDBJ databases">
        <title>Genome analysis of Fimbriiglobus ruber SP5, the first member of the order Planctomycetales with confirmed chitinolytic capability.</title>
        <authorList>
            <person name="Ravin N.V."/>
            <person name="Rakitin A.L."/>
            <person name="Ivanova A.A."/>
            <person name="Beletsky A.V."/>
            <person name="Kulichevskaya I.S."/>
            <person name="Mardanov A.V."/>
            <person name="Dedysh S.N."/>
        </authorList>
    </citation>
    <scope>NUCLEOTIDE SEQUENCE [LARGE SCALE GENOMIC DNA]</scope>
    <source>
        <strain evidence="2">SP5</strain>
    </source>
</reference>
<keyword evidence="2" id="KW-1185">Reference proteome</keyword>
<dbReference type="Pfam" id="PF07394">
    <property type="entry name" value="DUF1501"/>
    <property type="match status" value="1"/>
</dbReference>
<dbReference type="OrthoDB" id="127333at2"/>
<sequence>MELPLSDRRGFLSWSARGLGATALIHLLGRDGALRAGTHFPAKAKRAVQITLVGGLSHLDSLDYKPFLERRHGQSLKMDSPPDIFFGQVGSLRKADWEFKPRGKSGLVMSDLFPHIAENADNLTVIRSMVADTANHTPGLFVLNTGFQINGYPSMGSWLAYGLGSETDELPAYVVLPDGRGEPGGGSSNWTGGFLPAKHQGVAFRSGPEPVRDLFPAKPVAESEEAASRAFLKQINERHFERSGGEADLSARARSYELAARMQLAVPKLADLSGESAETKAMYGVDRTETADCGRRCLLARRMLERGVRFVQIYSGGALGGNPRVNWDAHENVKQNHTAEAARIDQPVAALVSDLKRRGMLDDTLVLFTTEFGRTPFTQSAAGTVGPGRDHNRYGFSCWLAGAGLKPGIAYGATDEVGWKAVENPVPWYDFHATVLHLFGIDHEKLTYYHNGTQRRLTNVHGHVIKGILA</sequence>
<dbReference type="Gene3D" id="3.40.720.10">
    <property type="entry name" value="Alkaline Phosphatase, subunit A"/>
    <property type="match status" value="1"/>
</dbReference>
<evidence type="ECO:0000313" key="2">
    <source>
        <dbReference type="Proteomes" id="UP000214646"/>
    </source>
</evidence>
<dbReference type="SUPFAM" id="SSF53649">
    <property type="entry name" value="Alkaline phosphatase-like"/>
    <property type="match status" value="1"/>
</dbReference>
<comment type="caution">
    <text evidence="1">The sequence shown here is derived from an EMBL/GenBank/DDBJ whole genome shotgun (WGS) entry which is preliminary data.</text>
</comment>
<evidence type="ECO:0008006" key="3">
    <source>
        <dbReference type="Google" id="ProtNLM"/>
    </source>
</evidence>
<organism evidence="1 2">
    <name type="scientific">Fimbriiglobus ruber</name>
    <dbReference type="NCBI Taxonomy" id="1908690"/>
    <lineage>
        <taxon>Bacteria</taxon>
        <taxon>Pseudomonadati</taxon>
        <taxon>Planctomycetota</taxon>
        <taxon>Planctomycetia</taxon>
        <taxon>Gemmatales</taxon>
        <taxon>Gemmataceae</taxon>
        <taxon>Fimbriiglobus</taxon>
    </lineage>
</organism>
<dbReference type="RefSeq" id="WP_088251763.1">
    <property type="nucleotide sequence ID" value="NZ_NIDE01000001.1"/>
</dbReference>
<dbReference type="EMBL" id="NIDE01000001">
    <property type="protein sequence ID" value="OWK46548.1"/>
    <property type="molecule type" value="Genomic_DNA"/>
</dbReference>
<dbReference type="InterPro" id="IPR010869">
    <property type="entry name" value="DUF1501"/>
</dbReference>
<protein>
    <recommendedName>
        <fullName evidence="3">Sulfatase</fullName>
    </recommendedName>
</protein>
<dbReference type="Proteomes" id="UP000214646">
    <property type="component" value="Unassembled WGS sequence"/>
</dbReference>
<proteinExistence type="predicted"/>
<evidence type="ECO:0000313" key="1">
    <source>
        <dbReference type="EMBL" id="OWK46548.1"/>
    </source>
</evidence>
<dbReference type="InterPro" id="IPR017850">
    <property type="entry name" value="Alkaline_phosphatase_core_sf"/>
</dbReference>
<name>A0A225E6X1_9BACT</name>